<dbReference type="PROSITE" id="PS50920">
    <property type="entry name" value="SOLCAR"/>
    <property type="match status" value="3"/>
</dbReference>
<dbReference type="SUPFAM" id="SSF103506">
    <property type="entry name" value="Mitochondrial carrier"/>
    <property type="match status" value="1"/>
</dbReference>
<evidence type="ECO:0008006" key="13">
    <source>
        <dbReference type="Google" id="ProtNLM"/>
    </source>
</evidence>
<dbReference type="InterPro" id="IPR018108">
    <property type="entry name" value="MCP_transmembrane"/>
</dbReference>
<keyword evidence="4 9" id="KW-0812">Transmembrane</keyword>
<dbReference type="Gene3D" id="1.50.40.10">
    <property type="entry name" value="Mitochondrial carrier domain"/>
    <property type="match status" value="2"/>
</dbReference>
<organism evidence="12">
    <name type="scientific">Guillardia theta</name>
    <name type="common">Cryptophyte</name>
    <name type="synonym">Cryptomonas phi</name>
    <dbReference type="NCBI Taxonomy" id="55529"/>
    <lineage>
        <taxon>Eukaryota</taxon>
        <taxon>Cryptophyceae</taxon>
        <taxon>Pyrenomonadales</taxon>
        <taxon>Geminigeraceae</taxon>
        <taxon>Guillardia</taxon>
    </lineage>
</organism>
<evidence type="ECO:0000313" key="12">
    <source>
        <dbReference type="EMBL" id="CAE2263152.1"/>
    </source>
</evidence>
<evidence type="ECO:0000256" key="6">
    <source>
        <dbReference type="ARBA" id="ARBA00022989"/>
    </source>
</evidence>
<gene>
    <name evidence="12" type="ORF">GTHE00462_LOCUS5620</name>
</gene>
<feature type="transmembrane region" description="Helical" evidence="11">
    <location>
        <begin position="168"/>
        <end position="186"/>
    </location>
</feature>
<evidence type="ECO:0000256" key="8">
    <source>
        <dbReference type="ARBA" id="ARBA00023136"/>
    </source>
</evidence>
<proteinExistence type="inferred from homology"/>
<comment type="subcellular location">
    <subcellularLocation>
        <location evidence="1">Mitochondrion membrane</location>
        <topology evidence="1">Multi-pass membrane protein</topology>
    </subcellularLocation>
</comment>
<keyword evidence="8 9" id="KW-0472">Membrane</keyword>
<accession>A0A7S4JGS1</accession>
<evidence type="ECO:0000256" key="2">
    <source>
        <dbReference type="ARBA" id="ARBA00006375"/>
    </source>
</evidence>
<evidence type="ECO:0000256" key="7">
    <source>
        <dbReference type="ARBA" id="ARBA00023128"/>
    </source>
</evidence>
<dbReference type="GO" id="GO:0005381">
    <property type="term" value="F:iron ion transmembrane transporter activity"/>
    <property type="evidence" value="ECO:0007669"/>
    <property type="project" value="UniProtKB-ARBA"/>
</dbReference>
<dbReference type="InterPro" id="IPR023395">
    <property type="entry name" value="MCP_dom_sf"/>
</dbReference>
<feature type="transmembrane region" description="Helical" evidence="11">
    <location>
        <begin position="64"/>
        <end position="84"/>
    </location>
</feature>
<feature type="transmembrane region" description="Helical" evidence="11">
    <location>
        <begin position="207"/>
        <end position="227"/>
    </location>
</feature>
<evidence type="ECO:0000256" key="4">
    <source>
        <dbReference type="ARBA" id="ARBA00022692"/>
    </source>
</evidence>
<evidence type="ECO:0000256" key="9">
    <source>
        <dbReference type="PROSITE-ProRule" id="PRU00282"/>
    </source>
</evidence>
<evidence type="ECO:0000256" key="3">
    <source>
        <dbReference type="ARBA" id="ARBA00022448"/>
    </source>
</evidence>
<comment type="similarity">
    <text evidence="2 10">Belongs to the mitochondrial carrier (TC 2.A.29) family.</text>
</comment>
<name>A0A7S4JGS1_GUITH</name>
<dbReference type="GO" id="GO:0031966">
    <property type="term" value="C:mitochondrial membrane"/>
    <property type="evidence" value="ECO:0007669"/>
    <property type="project" value="UniProtKB-SubCell"/>
</dbReference>
<dbReference type="PANTHER" id="PTHR45758:SF3">
    <property type="entry name" value="MITOCHONDRIAL SUBSTRATE CARRIER FAMILY PROTEIN E"/>
    <property type="match status" value="1"/>
</dbReference>
<feature type="repeat" description="Solcar" evidence="9">
    <location>
        <begin position="107"/>
        <end position="193"/>
    </location>
</feature>
<keyword evidence="7" id="KW-0496">Mitochondrion</keyword>
<evidence type="ECO:0000256" key="10">
    <source>
        <dbReference type="RuleBase" id="RU000488"/>
    </source>
</evidence>
<dbReference type="PRINTS" id="PR00926">
    <property type="entry name" value="MITOCARRIER"/>
</dbReference>
<keyword evidence="6 11" id="KW-1133">Transmembrane helix</keyword>
<dbReference type="AlphaFoldDB" id="A0A7S4JGS1"/>
<dbReference type="InterPro" id="IPR002067">
    <property type="entry name" value="MCP"/>
</dbReference>
<evidence type="ECO:0000256" key="11">
    <source>
        <dbReference type="SAM" id="Phobius"/>
    </source>
</evidence>
<keyword evidence="5" id="KW-0677">Repeat</keyword>
<evidence type="ECO:0000256" key="1">
    <source>
        <dbReference type="ARBA" id="ARBA00004225"/>
    </source>
</evidence>
<reference evidence="12" key="1">
    <citation type="submission" date="2021-01" db="EMBL/GenBank/DDBJ databases">
        <authorList>
            <person name="Corre E."/>
            <person name="Pelletier E."/>
            <person name="Niang G."/>
            <person name="Scheremetjew M."/>
            <person name="Finn R."/>
            <person name="Kale V."/>
            <person name="Holt S."/>
            <person name="Cochrane G."/>
            <person name="Meng A."/>
            <person name="Brown T."/>
            <person name="Cohen L."/>
        </authorList>
    </citation>
    <scope>NUCLEOTIDE SEQUENCE</scope>
    <source>
        <strain evidence="12">CCMP 2712</strain>
    </source>
</reference>
<evidence type="ECO:0000256" key="5">
    <source>
        <dbReference type="ARBA" id="ARBA00022737"/>
    </source>
</evidence>
<dbReference type="EMBL" id="HBKN01007009">
    <property type="protein sequence ID" value="CAE2263152.1"/>
    <property type="molecule type" value="Transcribed_RNA"/>
</dbReference>
<feature type="repeat" description="Solcar" evidence="9">
    <location>
        <begin position="3"/>
        <end position="93"/>
    </location>
</feature>
<keyword evidence="3 10" id="KW-0813">Transport</keyword>
<protein>
    <recommendedName>
        <fullName evidence="13">Mitochondrial carrier protein</fullName>
    </recommendedName>
</protein>
<dbReference type="PANTHER" id="PTHR45758">
    <property type="entry name" value="MITOFERRIN-1-RELATED"/>
    <property type="match status" value="1"/>
</dbReference>
<dbReference type="Pfam" id="PF00153">
    <property type="entry name" value="Mito_carr"/>
    <property type="match status" value="3"/>
</dbReference>
<sequence length="274" mass="30050">MHRDGLIDFTAGSVSGLVADGATHPIDTIRTRLWVQGPATGLEYRYRGLWDGFRDIVRKEGINALFKGFGSVALLTPVAHGLYFGSYEWSKMKLQSMTTKSGARVMGETSAHMTAGFLANCVGALIWNPMDVVKQKQQAVVGDLYHGPVDGLVTIWREGGLMQGLMRGYWSGIATYGPFSAIYFMTYERFKLDCMRYKLTSGKLNTAHFIVGGFFAGTVAAIATAPIDLIKTRIQVCDGYRGVVQTATRLVKEEGVGIFTKGLMARVIWVAPGW</sequence>
<feature type="repeat" description="Solcar" evidence="9">
    <location>
        <begin position="204"/>
        <end position="274"/>
    </location>
</feature>